<gene>
    <name evidence="2" type="ORF">F2A26_05010</name>
    <name evidence="3" type="ORF">RVH17_15585</name>
</gene>
<organism evidence="3 5">
    <name type="scientific">Alistipes finegoldii</name>
    <dbReference type="NCBI Taxonomy" id="214856"/>
    <lineage>
        <taxon>Bacteria</taxon>
        <taxon>Pseudomonadati</taxon>
        <taxon>Bacteroidota</taxon>
        <taxon>Bacteroidia</taxon>
        <taxon>Bacteroidales</taxon>
        <taxon>Rikenellaceae</taxon>
        <taxon>Alistipes</taxon>
    </lineage>
</organism>
<keyword evidence="4" id="KW-1185">Reference proteome</keyword>
<reference evidence="2 4" key="1">
    <citation type="journal article" date="2019" name="Nat. Med.">
        <title>A library of human gut bacterial isolates paired with longitudinal multiomics data enables mechanistic microbiome research.</title>
        <authorList>
            <person name="Poyet M."/>
            <person name="Groussin M."/>
            <person name="Gibbons S.M."/>
            <person name="Avila-Pacheco J."/>
            <person name="Jiang X."/>
            <person name="Kearney S.M."/>
            <person name="Perrotta A.R."/>
            <person name="Berdy B."/>
            <person name="Zhao S."/>
            <person name="Lieberman T.D."/>
            <person name="Swanson P.K."/>
            <person name="Smith M."/>
            <person name="Roesemann S."/>
            <person name="Alexander J.E."/>
            <person name="Rich S.A."/>
            <person name="Livny J."/>
            <person name="Vlamakis H."/>
            <person name="Clish C."/>
            <person name="Bullock K."/>
            <person name="Deik A."/>
            <person name="Scott J."/>
            <person name="Pierce K.A."/>
            <person name="Xavier R.J."/>
            <person name="Alm E.J."/>
        </authorList>
    </citation>
    <scope>NUCLEOTIDE SEQUENCE [LARGE SCALE GENOMIC DNA]</scope>
    <source>
        <strain evidence="2 4">BIOML-A1</strain>
    </source>
</reference>
<evidence type="ECO:0000313" key="3">
    <source>
        <dbReference type="EMBL" id="MDU0261511.1"/>
    </source>
</evidence>
<evidence type="ECO:0000313" key="4">
    <source>
        <dbReference type="Proteomes" id="UP000324870"/>
    </source>
</evidence>
<dbReference type="AlphaFoldDB" id="A0AAE4RZE6"/>
<name>A0AAE4RZE6_9BACT</name>
<feature type="signal peptide" evidence="1">
    <location>
        <begin position="1"/>
        <end position="19"/>
    </location>
</feature>
<proteinExistence type="predicted"/>
<dbReference type="EMBL" id="VVND01000005">
    <property type="protein sequence ID" value="KAA3159891.1"/>
    <property type="molecule type" value="Genomic_DNA"/>
</dbReference>
<dbReference type="Proteomes" id="UP000324870">
    <property type="component" value="Unassembled WGS sequence"/>
</dbReference>
<evidence type="ECO:0000256" key="1">
    <source>
        <dbReference type="SAM" id="SignalP"/>
    </source>
</evidence>
<reference evidence="3" key="2">
    <citation type="submission" date="2023-10" db="EMBL/GenBank/DDBJ databases">
        <title>Genome Sequence of the Bacteria from From Gut Wall in Crohn's Disease.</title>
        <authorList>
            <person name="Rodriguez-Palacios A."/>
        </authorList>
    </citation>
    <scope>NUCLEOTIDE SEQUENCE</scope>
    <source>
        <strain evidence="3">CavFT-hAR58</strain>
    </source>
</reference>
<dbReference type="EMBL" id="JAWDES010000006">
    <property type="protein sequence ID" value="MDU0261511.1"/>
    <property type="molecule type" value="Genomic_DNA"/>
</dbReference>
<evidence type="ECO:0000313" key="2">
    <source>
        <dbReference type="EMBL" id="KAA3159891.1"/>
    </source>
</evidence>
<feature type="chain" id="PRO_5042214578" evidence="1">
    <location>
        <begin position="20"/>
        <end position="292"/>
    </location>
</feature>
<keyword evidence="1" id="KW-0732">Signal</keyword>
<dbReference type="NCBIfam" id="NF033709">
    <property type="entry name" value="PorV_fam"/>
    <property type="match status" value="1"/>
</dbReference>
<accession>A0AAE4RZE6</accession>
<dbReference type="RefSeq" id="WP_130062732.1">
    <property type="nucleotide sequence ID" value="NZ_BAAFKU010000010.1"/>
</dbReference>
<dbReference type="Proteomes" id="UP001181347">
    <property type="component" value="Unassembled WGS sequence"/>
</dbReference>
<dbReference type="Gene3D" id="2.40.160.60">
    <property type="entry name" value="Outer membrane protein transport protein (OMPP1/FadL/TodX)"/>
    <property type="match status" value="1"/>
</dbReference>
<evidence type="ECO:0000313" key="5">
    <source>
        <dbReference type="Proteomes" id="UP001181347"/>
    </source>
</evidence>
<comment type="caution">
    <text evidence="3">The sequence shown here is derived from an EMBL/GenBank/DDBJ whole genome shotgun (WGS) entry which is preliminary data.</text>
</comment>
<sequence length="292" mass="32110">MKRLITTMTLLAATLCAAAQEATLPTPDAKTLGMGGVAMTTLSGSHVIYNNSATAIFSQMPSQISLSYYGQGQFDYYAVTGFCRFDNVNLAQIGWRQYLRERGNNDMAVDLGYSRRIGGNWAVGVVARYMHLKRPETSADALAVDLSAAWSHPLENVGSYSTLRAGAKLGNLGGYLKDTPYTPPMDLTAGVALDTFLSDVHEITVGTDLGYYFSPSKVRGFQMSVGAEYNLMQLIQLRAGYHYGERRDYYPSYGSVGAGVRFLHLRLDFAYLIAKKQTLLHNTYSISFGLDF</sequence>
<protein>
    <submittedName>
        <fullName evidence="3">PorV/PorQ family protein</fullName>
    </submittedName>
</protein>